<feature type="transmembrane region" description="Helical" evidence="1">
    <location>
        <begin position="178"/>
        <end position="201"/>
    </location>
</feature>
<dbReference type="AlphaFoldDB" id="V5G6S5"/>
<sequence>PIPNAQNQALLPPAKYRLFGIQGEFWTNEDCAKIEQRVICTNKLSEDKCSLINNSMCNSVLVKNDYKLFVQLENNKILSSCKKPTEVIEECKGQIFHNTVSHNVLLSSENYCKLIIEGMIYENPFNNFSYKPPQIYKNNLRVIKTIDIEPKHLHDFVKLQEEAAEIKHNIELHPLIHVAHFSVTIILIMIFIVTFVATYVFRNTIINVFKKEEEPRNNDDEAIQLQEKLYPALPTAPQVEDALS</sequence>
<accession>V5G6S5</accession>
<keyword evidence="1" id="KW-0472">Membrane</keyword>
<proteinExistence type="predicted"/>
<keyword evidence="1" id="KW-0812">Transmembrane</keyword>
<reference evidence="2" key="1">
    <citation type="submission" date="2013-07" db="EMBL/GenBank/DDBJ databases">
        <title>Midgut Transcriptome Profiling of Anoplphora glabripennis, a Lignocellulose Degrading, Wood-Boring Cerambycid.</title>
        <authorList>
            <person name="Scully E.D."/>
            <person name="Hoover K."/>
            <person name="Carlson J.E."/>
            <person name="Tien M."/>
            <person name="Geib S.M."/>
        </authorList>
    </citation>
    <scope>NUCLEOTIDE SEQUENCE</scope>
</reference>
<name>V5G6S5_ANOGL</name>
<feature type="non-terminal residue" evidence="2">
    <location>
        <position position="1"/>
    </location>
</feature>
<evidence type="ECO:0000256" key="1">
    <source>
        <dbReference type="SAM" id="Phobius"/>
    </source>
</evidence>
<dbReference type="EMBL" id="GALX01002681">
    <property type="protein sequence ID" value="JAB65785.1"/>
    <property type="molecule type" value="Transcribed_RNA"/>
</dbReference>
<protein>
    <submittedName>
        <fullName evidence="2">Uncharacterized protein</fullName>
    </submittedName>
</protein>
<organism evidence="2">
    <name type="scientific">Anoplophora glabripennis</name>
    <name type="common">Asian longhorn beetle</name>
    <name type="synonym">Anoplophora nobilis</name>
    <dbReference type="NCBI Taxonomy" id="217634"/>
    <lineage>
        <taxon>Eukaryota</taxon>
        <taxon>Metazoa</taxon>
        <taxon>Ecdysozoa</taxon>
        <taxon>Arthropoda</taxon>
        <taxon>Hexapoda</taxon>
        <taxon>Insecta</taxon>
        <taxon>Pterygota</taxon>
        <taxon>Neoptera</taxon>
        <taxon>Endopterygota</taxon>
        <taxon>Coleoptera</taxon>
        <taxon>Polyphaga</taxon>
        <taxon>Cucujiformia</taxon>
        <taxon>Chrysomeloidea</taxon>
        <taxon>Cerambycidae</taxon>
        <taxon>Lamiinae</taxon>
        <taxon>Lamiini</taxon>
        <taxon>Anoplophora</taxon>
    </lineage>
</organism>
<keyword evidence="1" id="KW-1133">Transmembrane helix</keyword>
<evidence type="ECO:0000313" key="2">
    <source>
        <dbReference type="EMBL" id="JAB65785.1"/>
    </source>
</evidence>